<dbReference type="PANTHER" id="PTHR43649:SF12">
    <property type="entry name" value="DIACETYLCHITOBIOSE BINDING PROTEIN DASA"/>
    <property type="match status" value="1"/>
</dbReference>
<dbReference type="InterPro" id="IPR050490">
    <property type="entry name" value="Bact_solute-bd_prot1"/>
</dbReference>
<keyword evidence="4" id="KW-1185">Reference proteome</keyword>
<dbReference type="PANTHER" id="PTHR43649">
    <property type="entry name" value="ARABINOSE-BINDING PROTEIN-RELATED"/>
    <property type="match status" value="1"/>
</dbReference>
<dbReference type="Proteomes" id="UP000035963">
    <property type="component" value="Unassembled WGS sequence"/>
</dbReference>
<evidence type="ECO:0000256" key="1">
    <source>
        <dbReference type="ARBA" id="ARBA00004418"/>
    </source>
</evidence>
<comment type="similarity">
    <text evidence="2">Belongs to the bacterial solute-binding protein 1 family.</text>
</comment>
<reference evidence="3 4" key="1">
    <citation type="journal article" date="2015" name="Genome Announc.">
        <title>Draft Genome Sequence of Burkholderia sp. Strain PML1(12), an Ectomycorrhizosphere-Inhabiting Bacterium with Effective Mineral-Weathering Ability.</title>
        <authorList>
            <person name="Uroz S."/>
            <person name="Oger P."/>
        </authorList>
    </citation>
    <scope>NUCLEOTIDE SEQUENCE [LARGE SCALE GENOMIC DNA]</scope>
    <source>
        <strain evidence="4">PML1(12)</strain>
    </source>
</reference>
<sequence>MTFNEDGGGESVGHSAKRRRLLKLAASAGVSATVAGLPFGRSAFGVEPITLRWWSTQAAPDQLKAYKAQIAGFMAAHPGIKVVFEATSDEGYPAQLAAAFAANQAPDIITHLPSYAAQTYFADGLVEPVDDVAVAVGLDKYYPNANDVFKTADGKLCATGLANTAADVMWIRRDLMQKAGVDKVPETWDELRSACKKMQGGRIYGAPLPYGLNSMTSLIMLGFIHRAGGQVFTPDLQVAIDSQATLDALDFYKSMREFCPPGATGYSWGESLTAFVSGSTATGIYGGRVLDNIATQNPGIADSVTCATYPTISKSVPAWTYNDFPCVFIPKKAKNISSSKLFAEYLFDPAGYISELLGAPAHLLPVLKTIASDPRYNSNAIIKKYPKEVELMSAAAASGHNLGYESPAHKPNRRANEIVASNVLAEMVQRVLLNNEPPKPVVGATAKKLESLMKA</sequence>
<dbReference type="GO" id="GO:0042597">
    <property type="term" value="C:periplasmic space"/>
    <property type="evidence" value="ECO:0007669"/>
    <property type="project" value="UniProtKB-SubCell"/>
</dbReference>
<dbReference type="AlphaFoldDB" id="A0A0J1CJC5"/>
<dbReference type="RefSeq" id="WP_047897740.1">
    <property type="nucleotide sequence ID" value="NZ_AEJF01000245.1"/>
</dbReference>
<comment type="caution">
    <text evidence="3">The sequence shown here is derived from an EMBL/GenBank/DDBJ whole genome shotgun (WGS) entry which is preliminary data.</text>
</comment>
<evidence type="ECO:0008006" key="5">
    <source>
        <dbReference type="Google" id="ProtNLM"/>
    </source>
</evidence>
<dbReference type="OrthoDB" id="5890863at2"/>
<dbReference type="Gene3D" id="3.40.190.10">
    <property type="entry name" value="Periplasmic binding protein-like II"/>
    <property type="match status" value="1"/>
</dbReference>
<dbReference type="InterPro" id="IPR006311">
    <property type="entry name" value="TAT_signal"/>
</dbReference>
<name>A0A0J1CJC5_9BURK</name>
<accession>A0A0J1CJC5</accession>
<gene>
    <name evidence="3" type="ORF">EOS_39815</name>
</gene>
<organism evidence="3 4">
    <name type="scientific">Caballeronia mineralivorans PML1(12)</name>
    <dbReference type="NCBI Taxonomy" id="908627"/>
    <lineage>
        <taxon>Bacteria</taxon>
        <taxon>Pseudomonadati</taxon>
        <taxon>Pseudomonadota</taxon>
        <taxon>Betaproteobacteria</taxon>
        <taxon>Burkholderiales</taxon>
        <taxon>Burkholderiaceae</taxon>
        <taxon>Caballeronia</taxon>
    </lineage>
</organism>
<dbReference type="SUPFAM" id="SSF53850">
    <property type="entry name" value="Periplasmic binding protein-like II"/>
    <property type="match status" value="1"/>
</dbReference>
<dbReference type="PATRIC" id="fig|908627.4.peg.8917"/>
<dbReference type="InterPro" id="IPR006059">
    <property type="entry name" value="SBP"/>
</dbReference>
<proteinExistence type="inferred from homology"/>
<dbReference type="EMBL" id="AEJF01000245">
    <property type="protein sequence ID" value="KLU20669.1"/>
    <property type="molecule type" value="Genomic_DNA"/>
</dbReference>
<evidence type="ECO:0000313" key="4">
    <source>
        <dbReference type="Proteomes" id="UP000035963"/>
    </source>
</evidence>
<protein>
    <recommendedName>
        <fullName evidence="5">ABC transporter substrate-binding protein</fullName>
    </recommendedName>
</protein>
<evidence type="ECO:0000256" key="2">
    <source>
        <dbReference type="ARBA" id="ARBA00008520"/>
    </source>
</evidence>
<dbReference type="Pfam" id="PF01547">
    <property type="entry name" value="SBP_bac_1"/>
    <property type="match status" value="1"/>
</dbReference>
<dbReference type="PROSITE" id="PS51318">
    <property type="entry name" value="TAT"/>
    <property type="match status" value="1"/>
</dbReference>
<comment type="subcellular location">
    <subcellularLocation>
        <location evidence="1">Periplasm</location>
    </subcellularLocation>
</comment>
<evidence type="ECO:0000313" key="3">
    <source>
        <dbReference type="EMBL" id="KLU20669.1"/>
    </source>
</evidence>